<dbReference type="EMBL" id="CP008706">
    <property type="protein sequence ID" value="AKA31166.1"/>
    <property type="molecule type" value="Genomic_DNA"/>
</dbReference>
<dbReference type="AlphaFoldDB" id="A0A0D5YHE0"/>
<evidence type="ECO:0000313" key="3">
    <source>
        <dbReference type="Proteomes" id="UP000032746"/>
    </source>
</evidence>
<sequence>MLNEQQETNTENVQATEQTQTTPVDTATPPVESQTQEQKQPEAETETKPNIPESADDYKVELEGFDFDAFKSNEDNKAFLESAHQAGLTNEQMSVVMKAYDQHTAVQVEALQQDWGNDYEANLRFANQAIQAAGLQVADVDSPTFGIRLAAYFGKALQEDMPPQNTQQSGAENIQELTASEAYMNESHPDHKRVYAQVQSYYQKTYG</sequence>
<reference evidence="3" key="2">
    <citation type="submission" date="2015-03" db="EMBL/GenBank/DDBJ databases">
        <authorList>
            <person name="Gallagher L.A."/>
            <person name="Hayden H.S."/>
            <person name="Weiss E.J."/>
            <person name="Hager K.R."/>
            <person name="Ramage E."/>
            <person name="Radey M.R."/>
            <person name="Bydalek R."/>
            <person name="Manoil C."/>
            <person name="Miller S.I."/>
            <person name="Brittnacher M.J."/>
        </authorList>
    </citation>
    <scope>NUCLEOTIDE SEQUENCE [LARGE SCALE GENOMIC DNA]</scope>
    <source>
        <strain evidence="3">AB5075-UW</strain>
    </source>
</reference>
<evidence type="ECO:0000313" key="2">
    <source>
        <dbReference type="EMBL" id="AKA31166.1"/>
    </source>
</evidence>
<dbReference type="RefSeq" id="WP_000931282.1">
    <property type="nucleotide sequence ID" value="NZ_CAUZGQ010000010.1"/>
</dbReference>
<dbReference type="Proteomes" id="UP000032746">
    <property type="component" value="Chromosome"/>
</dbReference>
<protein>
    <submittedName>
        <fullName evidence="2">Uncharacterized protein</fullName>
    </submittedName>
</protein>
<feature type="compositionally biased region" description="Polar residues" evidence="1">
    <location>
        <begin position="1"/>
        <end position="38"/>
    </location>
</feature>
<feature type="region of interest" description="Disordered" evidence="1">
    <location>
        <begin position="1"/>
        <end position="57"/>
    </location>
</feature>
<gene>
    <name evidence="2" type="ORF">ABUW_1422</name>
</gene>
<dbReference type="PATRIC" id="fig|470.1345.peg.1381"/>
<name>A0A0D5YHE0_ACIBA</name>
<reference evidence="2 3" key="1">
    <citation type="journal article" date="2015" name="J. Bacteriol.">
        <title>Resources for Genetic and Genomic Analysis of Emerging Pathogen Acinetobacter baumannii.</title>
        <authorList>
            <person name="Gallagher L.A."/>
            <person name="Ramage E."/>
            <person name="Weiss E.J."/>
            <person name="Radey M."/>
            <person name="Hayden H.S."/>
            <person name="Held K.G."/>
            <person name="Huse H.K."/>
            <person name="Zurawski D.V."/>
            <person name="Brittnacher M.J."/>
            <person name="Manoil C."/>
        </authorList>
    </citation>
    <scope>NUCLEOTIDE SEQUENCE [LARGE SCALE GENOMIC DNA]</scope>
    <source>
        <strain evidence="2 3">AB5075-UW</strain>
    </source>
</reference>
<proteinExistence type="predicted"/>
<evidence type="ECO:0000256" key="1">
    <source>
        <dbReference type="SAM" id="MobiDB-lite"/>
    </source>
</evidence>
<accession>A0A0D5YHE0</accession>
<organism evidence="2 3">
    <name type="scientific">Acinetobacter baumannii</name>
    <dbReference type="NCBI Taxonomy" id="470"/>
    <lineage>
        <taxon>Bacteria</taxon>
        <taxon>Pseudomonadati</taxon>
        <taxon>Pseudomonadota</taxon>
        <taxon>Gammaproteobacteria</taxon>
        <taxon>Moraxellales</taxon>
        <taxon>Moraxellaceae</taxon>
        <taxon>Acinetobacter</taxon>
        <taxon>Acinetobacter calcoaceticus/baumannii complex</taxon>
    </lineage>
</organism>